<dbReference type="RefSeq" id="WP_324693987.1">
    <property type="nucleotide sequence ID" value="NZ_JAYMYJ010000047.1"/>
</dbReference>
<keyword evidence="2" id="KW-1185">Reference proteome</keyword>
<comment type="caution">
    <text evidence="1">The sequence shown here is derived from an EMBL/GenBank/DDBJ whole genome shotgun (WGS) entry which is preliminary data.</text>
</comment>
<proteinExistence type="predicted"/>
<accession>A0ABU6CWY7</accession>
<evidence type="ECO:0000313" key="2">
    <source>
        <dbReference type="Proteomes" id="UP001308005"/>
    </source>
</evidence>
<sequence length="40" mass="4253">MVCPLAQQILSSKFMPGDTIVVDVEAGRLTFTALAEATEV</sequence>
<name>A0ABU6CWY7_9GAMM</name>
<dbReference type="Proteomes" id="UP001308005">
    <property type="component" value="Unassembled WGS sequence"/>
</dbReference>
<reference evidence="2" key="1">
    <citation type="submission" date="2023-07" db="EMBL/GenBank/DDBJ databases">
        <title>The carbon used by Thiothrix.</title>
        <authorList>
            <person name="Chen L."/>
        </authorList>
    </citation>
    <scope>NUCLEOTIDE SEQUENCE [LARGE SCALE GENOMIC DNA]</scope>
</reference>
<gene>
    <name evidence="1" type="ORF">VSS37_06540</name>
</gene>
<organism evidence="1 2">
    <name type="scientific">Candidatus Thiothrix phosphatis</name>
    <dbReference type="NCBI Taxonomy" id="3112415"/>
    <lineage>
        <taxon>Bacteria</taxon>
        <taxon>Pseudomonadati</taxon>
        <taxon>Pseudomonadota</taxon>
        <taxon>Gammaproteobacteria</taxon>
        <taxon>Thiotrichales</taxon>
        <taxon>Thiotrichaceae</taxon>
        <taxon>Thiothrix</taxon>
    </lineage>
</organism>
<dbReference type="EMBL" id="JAYMYJ010000047">
    <property type="protein sequence ID" value="MEB4590629.1"/>
    <property type="molecule type" value="Genomic_DNA"/>
</dbReference>
<evidence type="ECO:0000313" key="1">
    <source>
        <dbReference type="EMBL" id="MEB4590629.1"/>
    </source>
</evidence>
<protein>
    <submittedName>
        <fullName evidence="1">Uncharacterized protein</fullName>
    </submittedName>
</protein>